<dbReference type="RefSeq" id="WP_157991793.1">
    <property type="nucleotide sequence ID" value="NZ_LR217698.1"/>
</dbReference>
<evidence type="ECO:0000256" key="15">
    <source>
        <dbReference type="HAMAP-Rule" id="MF_00104"/>
    </source>
</evidence>
<evidence type="ECO:0000259" key="17">
    <source>
        <dbReference type="PROSITE" id="PS50142"/>
    </source>
</evidence>
<keyword evidence="8 15" id="KW-0819">tRNA processing</keyword>
<feature type="binding site" evidence="15">
    <location>
        <position position="114"/>
    </location>
    <ligand>
        <name>Mg(2+)</name>
        <dbReference type="ChEBI" id="CHEBI:18420"/>
    </ligand>
</feature>
<comment type="subunit">
    <text evidence="4 15">Homodimer.</text>
</comment>
<dbReference type="InterPro" id="IPR014720">
    <property type="entry name" value="dsRBD_dom"/>
</dbReference>
<feature type="binding site" evidence="15">
    <location>
        <position position="117"/>
    </location>
    <ligand>
        <name>Mg(2+)</name>
        <dbReference type="ChEBI" id="CHEBI:18420"/>
    </ligand>
</feature>
<gene>
    <name evidence="15 18" type="primary">rnc</name>
    <name evidence="18" type="ORF">ERCICURT3053_075</name>
</gene>
<evidence type="ECO:0000256" key="11">
    <source>
        <dbReference type="ARBA" id="ARBA00022759"/>
    </source>
</evidence>
<dbReference type="PROSITE" id="PS50137">
    <property type="entry name" value="DS_RBD"/>
    <property type="match status" value="1"/>
</dbReference>
<evidence type="ECO:0000256" key="3">
    <source>
        <dbReference type="ARBA" id="ARBA00010183"/>
    </source>
</evidence>
<dbReference type="Gene3D" id="1.10.1520.10">
    <property type="entry name" value="Ribonuclease III domain"/>
    <property type="match status" value="1"/>
</dbReference>
<dbReference type="Proteomes" id="UP000294364">
    <property type="component" value="Chromosome"/>
</dbReference>
<dbReference type="EMBL" id="LR217698">
    <property type="protein sequence ID" value="VFP78451.1"/>
    <property type="molecule type" value="Genomic_DNA"/>
</dbReference>
<organism evidence="18 19">
    <name type="scientific">Candidatus Erwinia haradaeae</name>
    <dbReference type="NCBI Taxonomy" id="1922217"/>
    <lineage>
        <taxon>Bacteria</taxon>
        <taxon>Pseudomonadati</taxon>
        <taxon>Pseudomonadota</taxon>
        <taxon>Gammaproteobacteria</taxon>
        <taxon>Enterobacterales</taxon>
        <taxon>Erwiniaceae</taxon>
        <taxon>Erwinia</taxon>
    </lineage>
</organism>
<keyword evidence="15" id="KW-0699">rRNA-binding</keyword>
<evidence type="ECO:0000256" key="1">
    <source>
        <dbReference type="ARBA" id="ARBA00000109"/>
    </source>
</evidence>
<reference evidence="18 19" key="1">
    <citation type="submission" date="2019-02" db="EMBL/GenBank/DDBJ databases">
        <authorList>
            <person name="Manzano-Marin A."/>
            <person name="Manzano-Marin A."/>
        </authorList>
    </citation>
    <scope>NUCLEOTIDE SEQUENCE [LARGE SCALE GENOMIC DNA]</scope>
    <source>
        <strain evidence="18 19">ErCicurtihirsuta</strain>
    </source>
</reference>
<dbReference type="PANTHER" id="PTHR11207">
    <property type="entry name" value="RIBONUCLEASE III"/>
    <property type="match status" value="1"/>
</dbReference>
<evidence type="ECO:0000256" key="4">
    <source>
        <dbReference type="ARBA" id="ARBA00011738"/>
    </source>
</evidence>
<evidence type="ECO:0000256" key="14">
    <source>
        <dbReference type="ARBA" id="ARBA00022884"/>
    </source>
</evidence>
<keyword evidence="7 15" id="KW-0507">mRNA processing</keyword>
<feature type="domain" description="RNase III" evidence="17">
    <location>
        <begin position="6"/>
        <end position="128"/>
    </location>
</feature>
<evidence type="ECO:0000256" key="13">
    <source>
        <dbReference type="ARBA" id="ARBA00022842"/>
    </source>
</evidence>
<comment type="function">
    <text evidence="15">Digests double-stranded RNA. Involved in the processing of primary rRNA transcript to yield the immediate precursors to the large and small rRNAs (23S and 16S). Processes some mRNAs, and tRNAs when they are encoded in the rRNA operon. Processes pre-crRNA and tracrRNA of type II CRISPR loci if present in the organism.</text>
</comment>
<dbReference type="GO" id="GO:0010468">
    <property type="term" value="P:regulation of gene expression"/>
    <property type="evidence" value="ECO:0007669"/>
    <property type="project" value="TreeGrafter"/>
</dbReference>
<dbReference type="NCBIfam" id="TIGR02191">
    <property type="entry name" value="RNaseIII"/>
    <property type="match status" value="1"/>
</dbReference>
<comment type="cofactor">
    <cofactor evidence="15">
        <name>Mg(2+)</name>
        <dbReference type="ChEBI" id="CHEBI:18420"/>
    </cofactor>
</comment>
<keyword evidence="6 15" id="KW-0698">rRNA processing</keyword>
<dbReference type="InterPro" id="IPR036389">
    <property type="entry name" value="RNase_III_sf"/>
</dbReference>
<evidence type="ECO:0000313" key="18">
    <source>
        <dbReference type="EMBL" id="VFP78451.1"/>
    </source>
</evidence>
<dbReference type="GO" id="GO:0005737">
    <property type="term" value="C:cytoplasm"/>
    <property type="evidence" value="ECO:0007669"/>
    <property type="project" value="UniProtKB-SubCell"/>
</dbReference>
<dbReference type="CDD" id="cd10845">
    <property type="entry name" value="DSRM_RNAse_III_family"/>
    <property type="match status" value="1"/>
</dbReference>
<feature type="binding site" evidence="15">
    <location>
        <position position="41"/>
    </location>
    <ligand>
        <name>Mg(2+)</name>
        <dbReference type="ChEBI" id="CHEBI:18420"/>
    </ligand>
</feature>
<feature type="active site" evidence="15">
    <location>
        <position position="45"/>
    </location>
</feature>
<dbReference type="GO" id="GO:0046872">
    <property type="term" value="F:metal ion binding"/>
    <property type="evidence" value="ECO:0007669"/>
    <property type="project" value="UniProtKB-KW"/>
</dbReference>
<dbReference type="CDD" id="cd00593">
    <property type="entry name" value="RIBOc"/>
    <property type="match status" value="1"/>
</dbReference>
<keyword evidence="11 15" id="KW-0255">Endonuclease</keyword>
<comment type="catalytic activity">
    <reaction evidence="1 15">
        <text>Endonucleolytic cleavage to 5'-phosphomonoester.</text>
        <dbReference type="EC" id="3.1.26.3"/>
    </reaction>
</comment>
<protein>
    <recommendedName>
        <fullName evidence="15">Ribonuclease 3</fullName>
        <ecNumber evidence="15">3.1.26.3</ecNumber>
    </recommendedName>
    <alternativeName>
        <fullName evidence="15">Ribonuclease III</fullName>
        <shortName evidence="15">RNase III</shortName>
    </alternativeName>
</protein>
<dbReference type="Pfam" id="PF00035">
    <property type="entry name" value="dsrm"/>
    <property type="match status" value="1"/>
</dbReference>
<evidence type="ECO:0000256" key="5">
    <source>
        <dbReference type="ARBA" id="ARBA00022490"/>
    </source>
</evidence>
<keyword evidence="10 15" id="KW-0479">Metal-binding</keyword>
<dbReference type="PROSITE" id="PS50142">
    <property type="entry name" value="RNASE_3_2"/>
    <property type="match status" value="1"/>
</dbReference>
<feature type="domain" description="DRBM" evidence="16">
    <location>
        <begin position="155"/>
        <end position="225"/>
    </location>
</feature>
<dbReference type="Gene3D" id="3.30.160.20">
    <property type="match status" value="1"/>
</dbReference>
<dbReference type="SMART" id="SM00358">
    <property type="entry name" value="DSRM"/>
    <property type="match status" value="1"/>
</dbReference>
<dbReference type="PROSITE" id="PS00517">
    <property type="entry name" value="RNASE_3_1"/>
    <property type="match status" value="1"/>
</dbReference>
<dbReference type="GO" id="GO:0004525">
    <property type="term" value="F:ribonuclease III activity"/>
    <property type="evidence" value="ECO:0007669"/>
    <property type="project" value="UniProtKB-UniRule"/>
</dbReference>
<evidence type="ECO:0000259" key="16">
    <source>
        <dbReference type="PROSITE" id="PS50137"/>
    </source>
</evidence>
<comment type="subcellular location">
    <subcellularLocation>
        <location evidence="2 15">Cytoplasm</location>
    </subcellularLocation>
</comment>
<sequence length="227" mass="25926">MNLKTINHLQRKIGYTFTSLQLLEEALTHRSSSSRNNERLEFLGDSILSYVITFTLYHRFESVNEGNLSRMRSTLVCGDTLFSIAMDLDLGSYLRLGRGELKSGGSRRQSILSNAVEALIGGVFLDSDINRVEQMILKWYDFRLNRISSEYKQKDPKTRLQEFLQAHHLPLPNYVVVEVNGEDHNQQFIIHCQVNGILNMVIGTGSNRRKAEQATAEKALRYLGIKC</sequence>
<proteinExistence type="inferred from homology"/>
<evidence type="ECO:0000256" key="9">
    <source>
        <dbReference type="ARBA" id="ARBA00022722"/>
    </source>
</evidence>
<dbReference type="SUPFAM" id="SSF54768">
    <property type="entry name" value="dsRNA-binding domain-like"/>
    <property type="match status" value="1"/>
</dbReference>
<keyword evidence="5 15" id="KW-0963">Cytoplasm</keyword>
<dbReference type="PANTHER" id="PTHR11207:SF0">
    <property type="entry name" value="RIBONUCLEASE 3"/>
    <property type="match status" value="1"/>
</dbReference>
<dbReference type="GO" id="GO:0019843">
    <property type="term" value="F:rRNA binding"/>
    <property type="evidence" value="ECO:0007669"/>
    <property type="project" value="UniProtKB-KW"/>
</dbReference>
<dbReference type="GO" id="GO:0006397">
    <property type="term" value="P:mRNA processing"/>
    <property type="evidence" value="ECO:0007669"/>
    <property type="project" value="UniProtKB-UniRule"/>
</dbReference>
<dbReference type="OrthoDB" id="9805026at2"/>
<dbReference type="GO" id="GO:0042802">
    <property type="term" value="F:identical protein binding"/>
    <property type="evidence" value="ECO:0007669"/>
    <property type="project" value="UniProtKB-ARBA"/>
</dbReference>
<evidence type="ECO:0000313" key="19">
    <source>
        <dbReference type="Proteomes" id="UP000294364"/>
    </source>
</evidence>
<dbReference type="InterPro" id="IPR011907">
    <property type="entry name" value="RNase_III"/>
</dbReference>
<keyword evidence="9 15" id="KW-0540">Nuclease</keyword>
<dbReference type="EC" id="3.1.26.3" evidence="15"/>
<dbReference type="Pfam" id="PF14622">
    <property type="entry name" value="Ribonucleas_3_3"/>
    <property type="match status" value="1"/>
</dbReference>
<dbReference type="GO" id="GO:0003725">
    <property type="term" value="F:double-stranded RNA binding"/>
    <property type="evidence" value="ECO:0007669"/>
    <property type="project" value="TreeGrafter"/>
</dbReference>
<dbReference type="FunFam" id="1.10.1520.10:FF:000001">
    <property type="entry name" value="Ribonuclease 3"/>
    <property type="match status" value="1"/>
</dbReference>
<dbReference type="HAMAP" id="MF_00104">
    <property type="entry name" value="RNase_III"/>
    <property type="match status" value="1"/>
</dbReference>
<evidence type="ECO:0000256" key="12">
    <source>
        <dbReference type="ARBA" id="ARBA00022801"/>
    </source>
</evidence>
<dbReference type="SMART" id="SM00535">
    <property type="entry name" value="RIBOc"/>
    <property type="match status" value="1"/>
</dbReference>
<name>A0A451CYM8_9GAMM</name>
<evidence type="ECO:0000256" key="8">
    <source>
        <dbReference type="ARBA" id="ARBA00022694"/>
    </source>
</evidence>
<keyword evidence="12 15" id="KW-0378">Hydrolase</keyword>
<evidence type="ECO:0000256" key="7">
    <source>
        <dbReference type="ARBA" id="ARBA00022664"/>
    </source>
</evidence>
<feature type="active site" evidence="15">
    <location>
        <position position="117"/>
    </location>
</feature>
<keyword evidence="14 15" id="KW-0694">RNA-binding</keyword>
<evidence type="ECO:0000256" key="2">
    <source>
        <dbReference type="ARBA" id="ARBA00004496"/>
    </source>
</evidence>
<keyword evidence="13 15" id="KW-0460">Magnesium</keyword>
<comment type="similarity">
    <text evidence="3">Belongs to the ribonuclease III family.</text>
</comment>
<dbReference type="SUPFAM" id="SSF69065">
    <property type="entry name" value="RNase III domain-like"/>
    <property type="match status" value="1"/>
</dbReference>
<evidence type="ECO:0000256" key="6">
    <source>
        <dbReference type="ARBA" id="ARBA00022552"/>
    </source>
</evidence>
<dbReference type="FunFam" id="3.30.160.20:FF:000003">
    <property type="entry name" value="Ribonuclease 3"/>
    <property type="match status" value="1"/>
</dbReference>
<dbReference type="AlphaFoldDB" id="A0A451CYM8"/>
<accession>A0A451CYM8</accession>
<evidence type="ECO:0000256" key="10">
    <source>
        <dbReference type="ARBA" id="ARBA00022723"/>
    </source>
</evidence>
<dbReference type="GO" id="GO:0008033">
    <property type="term" value="P:tRNA processing"/>
    <property type="evidence" value="ECO:0007669"/>
    <property type="project" value="UniProtKB-KW"/>
</dbReference>
<dbReference type="InterPro" id="IPR000999">
    <property type="entry name" value="RNase_III_dom"/>
</dbReference>
<dbReference type="GO" id="GO:0006364">
    <property type="term" value="P:rRNA processing"/>
    <property type="evidence" value="ECO:0007669"/>
    <property type="project" value="UniProtKB-UniRule"/>
</dbReference>